<protein>
    <submittedName>
        <fullName evidence="3">Methylenetetrahydromethanopterin dehydrogenase</fullName>
    </submittedName>
</protein>
<name>A0A9X1RRP6_9BURK</name>
<proteinExistence type="predicted"/>
<dbReference type="Proteomes" id="UP001139308">
    <property type="component" value="Unassembled WGS sequence"/>
</dbReference>
<dbReference type="AlphaFoldDB" id="A0A9X1RRP6"/>
<organism evidence="3 4">
    <name type="scientific">Paraburkholderia tagetis</name>
    <dbReference type="NCBI Taxonomy" id="2913261"/>
    <lineage>
        <taxon>Bacteria</taxon>
        <taxon>Pseudomonadati</taxon>
        <taxon>Pseudomonadota</taxon>
        <taxon>Betaproteobacteria</taxon>
        <taxon>Burkholderiales</taxon>
        <taxon>Burkholderiaceae</taxon>
        <taxon>Paraburkholderia</taxon>
    </lineage>
</organism>
<evidence type="ECO:0000259" key="2">
    <source>
        <dbReference type="Pfam" id="PF09176"/>
    </source>
</evidence>
<accession>A0A9X1RRP6</accession>
<dbReference type="SUPFAM" id="SSF51735">
    <property type="entry name" value="NAD(P)-binding Rossmann-fold domains"/>
    <property type="match status" value="1"/>
</dbReference>
<reference evidence="3" key="1">
    <citation type="submission" date="2022-01" db="EMBL/GenBank/DDBJ databases">
        <title>Genome sequence and assembly of Parabukholderia sp. RG36.</title>
        <authorList>
            <person name="Chhetri G."/>
        </authorList>
    </citation>
    <scope>NUCLEOTIDE SEQUENCE</scope>
    <source>
        <strain evidence="3">RG36</strain>
    </source>
</reference>
<sequence>MERPFILHMFTPTRQMSPFDVNMAVDAGYQVVVPYADVGIDNIAALTQDAIFSRGPKGVARTGLFIGGRDVVLAADMLKRAREAMVPPFEVSVFADPSGAYTTAAALVASVEWHLRRTHGEALEGKRVVVLGGTGPVGVIAGVLAARAGALVSIASSRGLEAAQAASGRINARFDVQTRGADAQLTEALDTTLARAELVFATAAAGVQVMNTRQVDQASQLLVAADVNAVPPAGIDGVGVADDGKPFGMHRALGIGALAIGNVKYQVQRRLFERMLASTRPVYLGFEEAFALAREVVAEGEAKSEVQAA</sequence>
<evidence type="ECO:0000313" key="3">
    <source>
        <dbReference type="EMBL" id="MCG5076095.1"/>
    </source>
</evidence>
<comment type="caution">
    <text evidence="3">The sequence shown here is derived from an EMBL/GenBank/DDBJ whole genome shotgun (WGS) entry which is preliminary data.</text>
</comment>
<dbReference type="InterPro" id="IPR037089">
    <property type="entry name" value="Methyl-teptahyd_DH_N_sf"/>
</dbReference>
<dbReference type="InterPro" id="IPR036291">
    <property type="entry name" value="NAD(P)-bd_dom_sf"/>
</dbReference>
<dbReference type="Pfam" id="PF09176">
    <property type="entry name" value="Mpt_N"/>
    <property type="match status" value="1"/>
</dbReference>
<dbReference type="SUPFAM" id="SSF53223">
    <property type="entry name" value="Aminoacid dehydrogenase-like, N-terminal domain"/>
    <property type="match status" value="1"/>
</dbReference>
<dbReference type="InterPro" id="IPR015259">
    <property type="entry name" value="Methyl-teptahyd_DH_N"/>
</dbReference>
<dbReference type="RefSeq" id="WP_238465935.1">
    <property type="nucleotide sequence ID" value="NZ_JAKLJA010000021.1"/>
</dbReference>
<dbReference type="InterPro" id="IPR046346">
    <property type="entry name" value="Aminoacid_DH-like_N_sf"/>
</dbReference>
<keyword evidence="4" id="KW-1185">Reference proteome</keyword>
<evidence type="ECO:0000313" key="4">
    <source>
        <dbReference type="Proteomes" id="UP001139308"/>
    </source>
</evidence>
<gene>
    <name evidence="3" type="ORF">L5014_22425</name>
</gene>
<dbReference type="Gene3D" id="3.40.50.720">
    <property type="entry name" value="NAD(P)-binding Rossmann-like Domain"/>
    <property type="match status" value="1"/>
</dbReference>
<dbReference type="EMBL" id="JAKLJA010000021">
    <property type="protein sequence ID" value="MCG5076095.1"/>
    <property type="molecule type" value="Genomic_DNA"/>
</dbReference>
<dbReference type="GO" id="GO:0016491">
    <property type="term" value="F:oxidoreductase activity"/>
    <property type="evidence" value="ECO:0007669"/>
    <property type="project" value="UniProtKB-KW"/>
</dbReference>
<dbReference type="Gene3D" id="3.40.50.10280">
    <property type="entry name" value="Methylene-tetrahydromethanopterin dehydrogenase, N-terminal domain"/>
    <property type="match status" value="1"/>
</dbReference>
<feature type="domain" description="Methylene-tetrahydromethanopterin dehydrogenase N-terminal" evidence="2">
    <location>
        <begin position="18"/>
        <end position="98"/>
    </location>
</feature>
<keyword evidence="1" id="KW-0560">Oxidoreductase</keyword>
<evidence type="ECO:0000256" key="1">
    <source>
        <dbReference type="ARBA" id="ARBA00023002"/>
    </source>
</evidence>